<dbReference type="PANTHER" id="PTHR24321:SF8">
    <property type="entry name" value="ESTRADIOL 17-BETA-DEHYDROGENASE 8-RELATED"/>
    <property type="match status" value="1"/>
</dbReference>
<name>A0A7K3LR16_9ACTN</name>
<dbReference type="EMBL" id="JAADZU010000044">
    <property type="protein sequence ID" value="NDK90673.1"/>
    <property type="molecule type" value="Genomic_DNA"/>
</dbReference>
<organism evidence="5 6">
    <name type="scientific">Gordonia desulfuricans</name>
    <dbReference type="NCBI Taxonomy" id="89051"/>
    <lineage>
        <taxon>Bacteria</taxon>
        <taxon>Bacillati</taxon>
        <taxon>Actinomycetota</taxon>
        <taxon>Actinomycetes</taxon>
        <taxon>Mycobacteriales</taxon>
        <taxon>Gordoniaceae</taxon>
        <taxon>Gordonia</taxon>
    </lineage>
</organism>
<dbReference type="InterPro" id="IPR036291">
    <property type="entry name" value="NAD(P)-bd_dom_sf"/>
</dbReference>
<evidence type="ECO:0000313" key="6">
    <source>
        <dbReference type="Proteomes" id="UP000466307"/>
    </source>
</evidence>
<evidence type="ECO:0000313" key="5">
    <source>
        <dbReference type="EMBL" id="NDK90673.1"/>
    </source>
</evidence>
<dbReference type="InterPro" id="IPR002347">
    <property type="entry name" value="SDR_fam"/>
</dbReference>
<reference evidence="5 6" key="1">
    <citation type="submission" date="2020-01" db="EMBL/GenBank/DDBJ databases">
        <title>Investigation of new actinobacteria for the biodesulphurisation of diesel fuel.</title>
        <authorList>
            <person name="Athi Narayanan S.M."/>
        </authorList>
    </citation>
    <scope>NUCLEOTIDE SEQUENCE [LARGE SCALE GENOMIC DNA]</scope>
    <source>
        <strain evidence="5 6">213E</strain>
    </source>
</reference>
<keyword evidence="2" id="KW-0560">Oxidoreductase</keyword>
<dbReference type="SUPFAM" id="SSF51735">
    <property type="entry name" value="NAD(P)-binding Rossmann-fold domains"/>
    <property type="match status" value="1"/>
</dbReference>
<dbReference type="PRINTS" id="PR00080">
    <property type="entry name" value="SDRFAMILY"/>
</dbReference>
<dbReference type="CDD" id="cd05233">
    <property type="entry name" value="SDR_c"/>
    <property type="match status" value="1"/>
</dbReference>
<dbReference type="GO" id="GO:0016491">
    <property type="term" value="F:oxidoreductase activity"/>
    <property type="evidence" value="ECO:0007669"/>
    <property type="project" value="UniProtKB-KW"/>
</dbReference>
<dbReference type="Proteomes" id="UP000466307">
    <property type="component" value="Unassembled WGS sequence"/>
</dbReference>
<evidence type="ECO:0000256" key="1">
    <source>
        <dbReference type="ARBA" id="ARBA00006484"/>
    </source>
</evidence>
<dbReference type="RefSeq" id="WP_059035286.1">
    <property type="nucleotide sequence ID" value="NZ_JAADZU010000044.1"/>
</dbReference>
<dbReference type="PROSITE" id="PS00061">
    <property type="entry name" value="ADH_SHORT"/>
    <property type="match status" value="1"/>
</dbReference>
<proteinExistence type="inferred from homology"/>
<keyword evidence="3" id="KW-0520">NAD</keyword>
<accession>A0A7K3LR16</accession>
<dbReference type="NCBIfam" id="TIGR03971">
    <property type="entry name" value="SDR_subfam_1"/>
    <property type="match status" value="1"/>
</dbReference>
<evidence type="ECO:0000256" key="3">
    <source>
        <dbReference type="ARBA" id="ARBA00023027"/>
    </source>
</evidence>
<dbReference type="AlphaFoldDB" id="A0A7K3LR16"/>
<evidence type="ECO:0000256" key="4">
    <source>
        <dbReference type="RuleBase" id="RU000363"/>
    </source>
</evidence>
<protein>
    <submittedName>
        <fullName evidence="5">Mycofactocin-coupled SDR family oxidoreductase</fullName>
    </submittedName>
</protein>
<dbReference type="Pfam" id="PF00106">
    <property type="entry name" value="adh_short"/>
    <property type="match status" value="1"/>
</dbReference>
<comment type="similarity">
    <text evidence="1 4">Belongs to the short-chain dehydrogenases/reductases (SDR) family.</text>
</comment>
<gene>
    <name evidence="5" type="ORF">GYA93_13940</name>
</gene>
<dbReference type="NCBIfam" id="NF009467">
    <property type="entry name" value="PRK12826.1-3"/>
    <property type="match status" value="1"/>
</dbReference>
<keyword evidence="6" id="KW-1185">Reference proteome</keyword>
<sequence>MGQFDGQVVYITGIARGQGRNHAIRFAREGAAIVGLDIAGPVADHTTYPAATAEDLEETVRLVEEAGGKILARQGDIRDLAFQEQLVADGVQQFGRLDHVIANAGILTWGLTWELSEAQFTDVLDVNVTGTWKTLRATIPALLAGERRSQSIVIVSSVAGLKAMPVQASYSASKFALTGMAQTVAKELAPHRIRVNSIHPYAVDTPMGVGDSSAMRVFTEMGEYTRYFISMMDDYPVATLDDISDAVLYLMSPQSRAITGMQMPIDMGNSKV</sequence>
<dbReference type="InterPro" id="IPR023985">
    <property type="entry name" value="SDR_subfam_1"/>
</dbReference>
<dbReference type="PRINTS" id="PR00081">
    <property type="entry name" value="GDHRDH"/>
</dbReference>
<dbReference type="InterPro" id="IPR020904">
    <property type="entry name" value="Sc_DH/Rdtase_CS"/>
</dbReference>
<dbReference type="Gene3D" id="3.40.50.720">
    <property type="entry name" value="NAD(P)-binding Rossmann-like Domain"/>
    <property type="match status" value="1"/>
</dbReference>
<dbReference type="FunFam" id="3.40.50.720:FF:000084">
    <property type="entry name" value="Short-chain dehydrogenase reductase"/>
    <property type="match status" value="1"/>
</dbReference>
<evidence type="ECO:0000256" key="2">
    <source>
        <dbReference type="ARBA" id="ARBA00023002"/>
    </source>
</evidence>
<dbReference type="PANTHER" id="PTHR24321">
    <property type="entry name" value="DEHYDROGENASES, SHORT CHAIN"/>
    <property type="match status" value="1"/>
</dbReference>
<comment type="caution">
    <text evidence="5">The sequence shown here is derived from an EMBL/GenBank/DDBJ whole genome shotgun (WGS) entry which is preliminary data.</text>
</comment>